<dbReference type="PANTHER" id="PTHR12496">
    <property type="entry name" value="CGI-41 METHYLTRANSFERASE"/>
    <property type="match status" value="1"/>
</dbReference>
<dbReference type="InterPro" id="IPR025714">
    <property type="entry name" value="Methyltranfer_dom"/>
</dbReference>
<name>A0ABM4DAY4_HYDVU</name>
<dbReference type="InterPro" id="IPR029063">
    <property type="entry name" value="SAM-dependent_MTases_sf"/>
</dbReference>
<evidence type="ECO:0000259" key="1">
    <source>
        <dbReference type="Pfam" id="PF13679"/>
    </source>
</evidence>
<feature type="domain" description="Methyltransferase" evidence="1">
    <location>
        <begin position="118"/>
        <end position="302"/>
    </location>
</feature>
<organism evidence="2 3">
    <name type="scientific">Hydra vulgaris</name>
    <name type="common">Hydra</name>
    <name type="synonym">Hydra attenuata</name>
    <dbReference type="NCBI Taxonomy" id="6087"/>
    <lineage>
        <taxon>Eukaryota</taxon>
        <taxon>Metazoa</taxon>
        <taxon>Cnidaria</taxon>
        <taxon>Hydrozoa</taxon>
        <taxon>Hydroidolina</taxon>
        <taxon>Anthoathecata</taxon>
        <taxon>Aplanulata</taxon>
        <taxon>Hydridae</taxon>
        <taxon>Hydra</taxon>
    </lineage>
</organism>
<dbReference type="SUPFAM" id="SSF53335">
    <property type="entry name" value="S-adenosyl-L-methionine-dependent methyltransferases"/>
    <property type="match status" value="1"/>
</dbReference>
<dbReference type="Proteomes" id="UP001652625">
    <property type="component" value="Chromosome 13"/>
</dbReference>
<dbReference type="CDD" id="cd02440">
    <property type="entry name" value="AdoMet_MTases"/>
    <property type="match status" value="1"/>
</dbReference>
<keyword evidence="2" id="KW-1185">Reference proteome</keyword>
<gene>
    <name evidence="3" type="primary">LOC100203495</name>
</gene>
<protein>
    <submittedName>
        <fullName evidence="3">Methyltransferase-like protein 25B isoform X5</fullName>
    </submittedName>
</protein>
<dbReference type="RefSeq" id="XP_065671514.1">
    <property type="nucleotide sequence ID" value="XM_065815442.1"/>
</dbReference>
<dbReference type="GeneID" id="100203495"/>
<sequence length="587" mass="66980">MNTNIDYELCCSYLTQAFMFINEYQWMANSYVAEFFTQDLWNELPQSWRDCLDRISLDELANNVLSKKKTVFYRSVWPLSLLSYVAACHALSLNHHQKINNKNLSELPEIFHKHIKPKKRHELSLLPQIINNVCKETYSTTVVDVGSGLGHLSRILAYQYGYNVTAIEMTGHRLPVAEKYDKEIEDDLKRRNMISINVGSVCHVEKCIDPDISAIAFSSLLFNCKSQLNETSVCEINGSVVSDSCILNNSVSYFKKTVNVEHCVLIGLHTCGDLASTMMKVFKSTQSIKGLVSVSCCYMRMSLKEDFIHKNFFKPKVGFSITTVDQLLCRTDSFCISCNSFKKMMAENDSYEYLEKGVFNFSKMESEENILKPGSTLCSINLYRLFSVFTSKSLVSLLKILLSKEYLKTCITNESKKFGFPMSSFLQSIPCQPITYKSLEVACHFIDDYSEKLLCNSPNLKLHCFRAVMEVFIRHVDPKLVLTSARCKKIKGASSMSFHEYAKKVFDNLNISFNPVLLKEINHEELLSQTKRVIIYYSLVLLLGPVIESVVLLDKYAFLKELGVNVSLTPLFNPKISPRNFVLVATR</sequence>
<evidence type="ECO:0000313" key="3">
    <source>
        <dbReference type="RefSeq" id="XP_065671514.1"/>
    </source>
</evidence>
<dbReference type="PANTHER" id="PTHR12496:SF2">
    <property type="entry name" value="METHYLTRANSFERASE-LIKE PROTEIN 25B"/>
    <property type="match status" value="1"/>
</dbReference>
<accession>A0ABM4DAY4</accession>
<dbReference type="InterPro" id="IPR052220">
    <property type="entry name" value="METTL25"/>
</dbReference>
<dbReference type="Gene3D" id="3.40.50.150">
    <property type="entry name" value="Vaccinia Virus protein VP39"/>
    <property type="match status" value="1"/>
</dbReference>
<evidence type="ECO:0000313" key="2">
    <source>
        <dbReference type="Proteomes" id="UP001652625"/>
    </source>
</evidence>
<proteinExistence type="predicted"/>
<reference evidence="3" key="1">
    <citation type="submission" date="2025-08" db="UniProtKB">
        <authorList>
            <consortium name="RefSeq"/>
        </authorList>
    </citation>
    <scope>IDENTIFICATION</scope>
</reference>
<dbReference type="Pfam" id="PF13679">
    <property type="entry name" value="Methyltransf_32"/>
    <property type="match status" value="1"/>
</dbReference>